<keyword evidence="6" id="KW-0479">Metal-binding</keyword>
<dbReference type="InterPro" id="IPR003337">
    <property type="entry name" value="Trehalose_PPase"/>
</dbReference>
<reference evidence="7 8" key="1">
    <citation type="submission" date="2018-03" db="EMBL/GenBank/DDBJ databases">
        <title>Genome sequence of Moorella humiferrea DSM 23265.</title>
        <authorList>
            <person name="Poehlein A."/>
            <person name="Daniel R."/>
        </authorList>
    </citation>
    <scope>NUCLEOTIDE SEQUENCE [LARGE SCALE GENOMIC DNA]</scope>
    <source>
        <strain evidence="7 8">DSM 23265</strain>
    </source>
</reference>
<comment type="catalytic activity">
    <reaction evidence="1 6">
        <text>alpha,alpha-trehalose 6-phosphate + H2O = alpha,alpha-trehalose + phosphate</text>
        <dbReference type="Rhea" id="RHEA:23420"/>
        <dbReference type="ChEBI" id="CHEBI:15377"/>
        <dbReference type="ChEBI" id="CHEBI:16551"/>
        <dbReference type="ChEBI" id="CHEBI:43474"/>
        <dbReference type="ChEBI" id="CHEBI:58429"/>
        <dbReference type="EC" id="3.1.3.12"/>
    </reaction>
</comment>
<dbReference type="InterPro" id="IPR044651">
    <property type="entry name" value="OTSB-like"/>
</dbReference>
<dbReference type="NCBIfam" id="TIGR01484">
    <property type="entry name" value="HAD-SF-IIB"/>
    <property type="match status" value="1"/>
</dbReference>
<dbReference type="InterPro" id="IPR023214">
    <property type="entry name" value="HAD_sf"/>
</dbReference>
<comment type="function">
    <text evidence="5 6">Removes the phosphate from trehalose 6-phosphate to produce free trehalose.</text>
</comment>
<accession>A0A2T0AVP0</accession>
<evidence type="ECO:0000256" key="1">
    <source>
        <dbReference type="ARBA" id="ARBA00000500"/>
    </source>
</evidence>
<comment type="caution">
    <text evidence="7">The sequence shown here is derived from an EMBL/GenBank/DDBJ whole genome shotgun (WGS) entry which is preliminary data.</text>
</comment>
<comment type="pathway">
    <text evidence="2 6">Glycan biosynthesis; trehalose biosynthesis.</text>
</comment>
<dbReference type="RefSeq" id="WP_106004720.1">
    <property type="nucleotide sequence ID" value="NZ_CP136419.1"/>
</dbReference>
<evidence type="ECO:0000313" key="8">
    <source>
        <dbReference type="Proteomes" id="UP000238415"/>
    </source>
</evidence>
<dbReference type="GO" id="GO:0046872">
    <property type="term" value="F:metal ion binding"/>
    <property type="evidence" value="ECO:0007669"/>
    <property type="project" value="UniProtKB-KW"/>
</dbReference>
<sequence length="249" mass="27445">MSPNQLAAKIRAGGEVLLMCDYDGTLVPLAPHPSLAQPGPHLLDLLRRLVMRPHLHMAVISGRSLDELRELLPVAGLYLAGLHGAYVLTPDKRVVSLIPSGKEKIPWAEIFKLAQKLTAGLPGFYLENKGEAVAIHYRLVPPKTAASVLHEFRRSMEPYHIFGIEFLEGNKVLEVRRRGINKGLAVTYFIKKWPRALPVYLGDDKTDADAFSALPPNGLAVRVGNVLTTETPYFLPSAKEVVELLAHLV</sequence>
<dbReference type="UniPathway" id="UPA00299"/>
<name>A0A2T0AVP0_9FIRM</name>
<dbReference type="Pfam" id="PF02358">
    <property type="entry name" value="Trehalose_PPase"/>
    <property type="match status" value="1"/>
</dbReference>
<keyword evidence="4 6" id="KW-0378">Hydrolase</keyword>
<dbReference type="SUPFAM" id="SSF56784">
    <property type="entry name" value="HAD-like"/>
    <property type="match status" value="1"/>
</dbReference>
<organism evidence="7 8">
    <name type="scientific">Neomoorella humiferrea</name>
    <dbReference type="NCBI Taxonomy" id="676965"/>
    <lineage>
        <taxon>Bacteria</taxon>
        <taxon>Bacillati</taxon>
        <taxon>Bacillota</taxon>
        <taxon>Clostridia</taxon>
        <taxon>Neomoorellales</taxon>
        <taxon>Neomoorellaceae</taxon>
        <taxon>Neomoorella</taxon>
    </lineage>
</organism>
<dbReference type="OrthoDB" id="9797743at2"/>
<dbReference type="Proteomes" id="UP000238415">
    <property type="component" value="Unassembled WGS sequence"/>
</dbReference>
<comment type="cofactor">
    <cofactor evidence="6">
        <name>Mg(2+)</name>
        <dbReference type="ChEBI" id="CHEBI:18420"/>
    </cofactor>
</comment>
<keyword evidence="8" id="KW-1185">Reference proteome</keyword>
<dbReference type="InterPro" id="IPR036412">
    <property type="entry name" value="HAD-like_sf"/>
</dbReference>
<dbReference type="InterPro" id="IPR006379">
    <property type="entry name" value="HAD-SF_hydro_IIB"/>
</dbReference>
<evidence type="ECO:0000256" key="4">
    <source>
        <dbReference type="ARBA" id="ARBA00022801"/>
    </source>
</evidence>
<protein>
    <recommendedName>
        <fullName evidence="6">Trehalose 6-phosphate phosphatase</fullName>
        <ecNumber evidence="6">3.1.3.12</ecNumber>
    </recommendedName>
</protein>
<dbReference type="CDD" id="cd01627">
    <property type="entry name" value="HAD_TPP"/>
    <property type="match status" value="1"/>
</dbReference>
<dbReference type="GO" id="GO:0004805">
    <property type="term" value="F:trehalose-phosphatase activity"/>
    <property type="evidence" value="ECO:0007669"/>
    <property type="project" value="UniProtKB-EC"/>
</dbReference>
<evidence type="ECO:0000256" key="3">
    <source>
        <dbReference type="ARBA" id="ARBA00008770"/>
    </source>
</evidence>
<gene>
    <name evidence="7" type="primary">otsB</name>
    <name evidence="7" type="ORF">MOHU_07020</name>
</gene>
<keyword evidence="6" id="KW-0460">Magnesium</keyword>
<evidence type="ECO:0000256" key="6">
    <source>
        <dbReference type="RuleBase" id="RU361117"/>
    </source>
</evidence>
<dbReference type="PANTHER" id="PTHR43768:SF3">
    <property type="entry name" value="TREHALOSE 6-PHOSPHATE PHOSPHATASE"/>
    <property type="match status" value="1"/>
</dbReference>
<evidence type="ECO:0000256" key="2">
    <source>
        <dbReference type="ARBA" id="ARBA00005199"/>
    </source>
</evidence>
<dbReference type="Gene3D" id="3.30.70.1020">
    <property type="entry name" value="Trehalose-6-phosphate phosphatase related protein, domain 2"/>
    <property type="match status" value="1"/>
</dbReference>
<proteinExistence type="inferred from homology"/>
<dbReference type="GO" id="GO:0005992">
    <property type="term" value="P:trehalose biosynthetic process"/>
    <property type="evidence" value="ECO:0007669"/>
    <property type="project" value="UniProtKB-UniPathway"/>
</dbReference>
<evidence type="ECO:0000313" key="7">
    <source>
        <dbReference type="EMBL" id="PRR74721.1"/>
    </source>
</evidence>
<dbReference type="PANTHER" id="PTHR43768">
    <property type="entry name" value="TREHALOSE 6-PHOSPHATE PHOSPHATASE"/>
    <property type="match status" value="1"/>
</dbReference>
<comment type="similarity">
    <text evidence="3 6">Belongs to the trehalose phosphatase family.</text>
</comment>
<dbReference type="EMBL" id="PVXM01000007">
    <property type="protein sequence ID" value="PRR74721.1"/>
    <property type="molecule type" value="Genomic_DNA"/>
</dbReference>
<dbReference type="NCBIfam" id="TIGR00685">
    <property type="entry name" value="T6PP"/>
    <property type="match status" value="1"/>
</dbReference>
<dbReference type="Gene3D" id="3.40.50.1000">
    <property type="entry name" value="HAD superfamily/HAD-like"/>
    <property type="match status" value="1"/>
</dbReference>
<dbReference type="EC" id="3.1.3.12" evidence="6"/>
<dbReference type="AlphaFoldDB" id="A0A2T0AVP0"/>
<evidence type="ECO:0000256" key="5">
    <source>
        <dbReference type="ARBA" id="ARBA00024179"/>
    </source>
</evidence>